<feature type="domain" description="Glucose-methanol-choline oxidoreductase N-terminal" evidence="8">
    <location>
        <begin position="284"/>
        <end position="298"/>
    </location>
</feature>
<comment type="cofactor">
    <cofactor evidence="1">
        <name>FAD</name>
        <dbReference type="ChEBI" id="CHEBI:57692"/>
    </cofactor>
</comment>
<dbReference type="InterPro" id="IPR000172">
    <property type="entry name" value="GMC_OxRdtase_N"/>
</dbReference>
<dbReference type="PIRSF" id="PIRSF000137">
    <property type="entry name" value="Alcohol_oxidase"/>
    <property type="match status" value="1"/>
</dbReference>
<dbReference type="Pfam" id="PF00732">
    <property type="entry name" value="GMC_oxred_N"/>
    <property type="match status" value="1"/>
</dbReference>
<name>A0ABM7Y8H0_9PROT</name>
<dbReference type="InterPro" id="IPR036188">
    <property type="entry name" value="FAD/NAD-bd_sf"/>
</dbReference>
<evidence type="ECO:0000256" key="2">
    <source>
        <dbReference type="ARBA" id="ARBA00010790"/>
    </source>
</evidence>
<evidence type="ECO:0000256" key="6">
    <source>
        <dbReference type="SAM" id="MobiDB-lite"/>
    </source>
</evidence>
<evidence type="ECO:0000313" key="10">
    <source>
        <dbReference type="Proteomes" id="UP000831327"/>
    </source>
</evidence>
<keyword evidence="4 5" id="KW-0274">FAD</keyword>
<dbReference type="InterPro" id="IPR007867">
    <property type="entry name" value="GMC_OxRtase_C"/>
</dbReference>
<accession>A0ABM7Y8H0</accession>
<protein>
    <submittedName>
        <fullName evidence="9">Choline dehydrogenase</fullName>
    </submittedName>
</protein>
<reference evidence="9 10" key="1">
    <citation type="journal article" date="2016" name="Microbes Environ.">
        <title>Phylogenetically diverse aerobic anoxygenic phototrophic bacteria isolated from epilithic biofilms in Tama river, Japan.</title>
        <authorList>
            <person name="Hirose S."/>
            <person name="Matsuura K."/>
            <person name="Haruta S."/>
        </authorList>
    </citation>
    <scope>NUCLEOTIDE SEQUENCE [LARGE SCALE GENOMIC DNA]</scope>
    <source>
        <strain evidence="9 10">S08</strain>
    </source>
</reference>
<dbReference type="InterPro" id="IPR012132">
    <property type="entry name" value="GMC_OxRdtase"/>
</dbReference>
<dbReference type="PANTHER" id="PTHR11552:SF147">
    <property type="entry name" value="CHOLINE DEHYDROGENASE, MITOCHONDRIAL"/>
    <property type="match status" value="1"/>
</dbReference>
<organism evidence="9 10">
    <name type="scientific">Roseomonas fluvialis</name>
    <dbReference type="NCBI Taxonomy" id="1750527"/>
    <lineage>
        <taxon>Bacteria</taxon>
        <taxon>Pseudomonadati</taxon>
        <taxon>Pseudomonadota</taxon>
        <taxon>Alphaproteobacteria</taxon>
        <taxon>Acetobacterales</taxon>
        <taxon>Roseomonadaceae</taxon>
        <taxon>Roseomonas</taxon>
    </lineage>
</organism>
<gene>
    <name evidence="9" type="ORF">Rmf_42320</name>
</gene>
<evidence type="ECO:0000256" key="4">
    <source>
        <dbReference type="ARBA" id="ARBA00022827"/>
    </source>
</evidence>
<feature type="region of interest" description="Disordered" evidence="6">
    <location>
        <begin position="1"/>
        <end position="21"/>
    </location>
</feature>
<comment type="similarity">
    <text evidence="2 5">Belongs to the GMC oxidoreductase family.</text>
</comment>
<keyword evidence="10" id="KW-1185">Reference proteome</keyword>
<dbReference type="PANTHER" id="PTHR11552">
    <property type="entry name" value="GLUCOSE-METHANOL-CHOLINE GMC OXIDOREDUCTASE"/>
    <property type="match status" value="1"/>
</dbReference>
<sequence length="569" mass="61371">MNDTVTTEDRDFATRARDNQAQRTAGLRRSYDFIVCGAGASGSVIARRLAESPEVHVLLLEAGGSDEADSVLNPALWPTNLGSKRDWGFLAAPNPHLKGRALSLSMGKGLGGGSSINVMVWARGHRSDWDYFAAEAGDPAWGYENVLDIYRRIENWQGAPDPRFRGTGGPVWVQPAADPSPVAHAMLDAASDIGIPVFDHPNGRMMEGEGGAAISDMLVRDGRRHSLYRAYLHPWLDRPNLTVLTGAMVRRVVFDGRRATGVEFLRDGQVTTVGATAEVVLSLGAIHTPKVLMHSGIGDREELARVGIPVRQHLPGVGRNFQDHVSFGCTWEYAEPIPPRNSGSEATLYWKSRPDLDAPDLLFCQVEFPVPSDRTAARGVPAHGWTMFAGLAQPVSRGRLRLEGADPSAAVTVDTNFLSDPTDMTTARACIEICRALGNAPAFRPYVRSEAMPGALTGDALDDYIRDAAVTYWHQSCTAKMGRDAMSVVDGALRVYGVDALRVADASIMPRVTTGNTQAPCAIIGERAAEAIRQSHKLRPRSARSASGLRGSDIEAADERAVLAPVGRP</sequence>
<feature type="compositionally biased region" description="Basic and acidic residues" evidence="6">
    <location>
        <begin position="7"/>
        <end position="20"/>
    </location>
</feature>
<dbReference type="EMBL" id="AP025637">
    <property type="protein sequence ID" value="BDG74303.1"/>
    <property type="molecule type" value="Genomic_DNA"/>
</dbReference>
<evidence type="ECO:0000256" key="5">
    <source>
        <dbReference type="RuleBase" id="RU003968"/>
    </source>
</evidence>
<evidence type="ECO:0000256" key="1">
    <source>
        <dbReference type="ARBA" id="ARBA00001974"/>
    </source>
</evidence>
<feature type="domain" description="Glucose-methanol-choline oxidoreductase N-terminal" evidence="7">
    <location>
        <begin position="107"/>
        <end position="130"/>
    </location>
</feature>
<dbReference type="Gene3D" id="3.50.50.60">
    <property type="entry name" value="FAD/NAD(P)-binding domain"/>
    <property type="match status" value="1"/>
</dbReference>
<dbReference type="PROSITE" id="PS00623">
    <property type="entry name" value="GMC_OXRED_1"/>
    <property type="match status" value="1"/>
</dbReference>
<evidence type="ECO:0000259" key="7">
    <source>
        <dbReference type="PROSITE" id="PS00623"/>
    </source>
</evidence>
<evidence type="ECO:0000313" key="9">
    <source>
        <dbReference type="EMBL" id="BDG74303.1"/>
    </source>
</evidence>
<evidence type="ECO:0000259" key="8">
    <source>
        <dbReference type="PROSITE" id="PS00624"/>
    </source>
</evidence>
<proteinExistence type="inferred from homology"/>
<dbReference type="SUPFAM" id="SSF54373">
    <property type="entry name" value="FAD-linked reductases, C-terminal domain"/>
    <property type="match status" value="1"/>
</dbReference>
<dbReference type="Proteomes" id="UP000831327">
    <property type="component" value="Chromosome"/>
</dbReference>
<keyword evidence="3 5" id="KW-0285">Flavoprotein</keyword>
<dbReference type="Gene3D" id="3.30.560.10">
    <property type="entry name" value="Glucose Oxidase, domain 3"/>
    <property type="match status" value="1"/>
</dbReference>
<dbReference type="SUPFAM" id="SSF51905">
    <property type="entry name" value="FAD/NAD(P)-binding domain"/>
    <property type="match status" value="1"/>
</dbReference>
<dbReference type="Pfam" id="PF05199">
    <property type="entry name" value="GMC_oxred_C"/>
    <property type="match status" value="1"/>
</dbReference>
<evidence type="ECO:0000256" key="3">
    <source>
        <dbReference type="ARBA" id="ARBA00022630"/>
    </source>
</evidence>
<dbReference type="PROSITE" id="PS00624">
    <property type="entry name" value="GMC_OXRED_2"/>
    <property type="match status" value="1"/>
</dbReference>